<dbReference type="InterPro" id="IPR043132">
    <property type="entry name" value="BCAT-like_C"/>
</dbReference>
<dbReference type="OrthoDB" id="21319at2"/>
<comment type="function">
    <text evidence="1">Acts on leucine, isoleucine and valine.</text>
</comment>
<evidence type="ECO:0000256" key="2">
    <source>
        <dbReference type="ARBA" id="ARBA00004824"/>
    </source>
</evidence>
<evidence type="ECO:0000256" key="7">
    <source>
        <dbReference type="ARBA" id="ARBA00014472"/>
    </source>
</evidence>
<evidence type="ECO:0000256" key="9">
    <source>
        <dbReference type="ARBA" id="ARBA00048212"/>
    </source>
</evidence>
<dbReference type="InterPro" id="IPR036038">
    <property type="entry name" value="Aminotransferase-like"/>
</dbReference>
<comment type="pathway">
    <text evidence="4">Amino-acid biosynthesis; L-leucine biosynthesis; L-leucine from 3-methyl-2-oxobutanoate: step 4/4.</text>
</comment>
<gene>
    <name evidence="12" type="ordered locus">RPC_0132</name>
</gene>
<evidence type="ECO:0000256" key="4">
    <source>
        <dbReference type="ARBA" id="ARBA00005072"/>
    </source>
</evidence>
<organism evidence="12">
    <name type="scientific">Rhodopseudomonas palustris (strain BisB18)</name>
    <dbReference type="NCBI Taxonomy" id="316056"/>
    <lineage>
        <taxon>Bacteria</taxon>
        <taxon>Pseudomonadati</taxon>
        <taxon>Pseudomonadota</taxon>
        <taxon>Alphaproteobacteria</taxon>
        <taxon>Hyphomicrobiales</taxon>
        <taxon>Nitrobacteraceae</taxon>
        <taxon>Rhodopseudomonas</taxon>
    </lineage>
</organism>
<accession>Q21D29</accession>
<evidence type="ECO:0000256" key="5">
    <source>
        <dbReference type="ARBA" id="ARBA00009320"/>
    </source>
</evidence>
<keyword evidence="8" id="KW-0028">Amino-acid biosynthesis</keyword>
<dbReference type="SUPFAM" id="SSF56752">
    <property type="entry name" value="D-aminoacid aminotransferase-like PLP-dependent enzymes"/>
    <property type="match status" value="1"/>
</dbReference>
<dbReference type="eggNOG" id="COG0115">
    <property type="taxonomic scope" value="Bacteria"/>
</dbReference>
<dbReference type="GO" id="GO:0052656">
    <property type="term" value="F:L-isoleucine-2-oxoglutarate transaminase activity"/>
    <property type="evidence" value="ECO:0007669"/>
    <property type="project" value="RHEA"/>
</dbReference>
<comment type="catalytic activity">
    <reaction evidence="9">
        <text>L-valine + 2-oxoglutarate = 3-methyl-2-oxobutanoate + L-glutamate</text>
        <dbReference type="Rhea" id="RHEA:24813"/>
        <dbReference type="ChEBI" id="CHEBI:11851"/>
        <dbReference type="ChEBI" id="CHEBI:16810"/>
        <dbReference type="ChEBI" id="CHEBI:29985"/>
        <dbReference type="ChEBI" id="CHEBI:57762"/>
        <dbReference type="EC" id="2.6.1.42"/>
    </reaction>
</comment>
<evidence type="ECO:0000256" key="6">
    <source>
        <dbReference type="ARBA" id="ARBA00013053"/>
    </source>
</evidence>
<dbReference type="GO" id="GO:0052654">
    <property type="term" value="F:L-leucine-2-oxoglutarate transaminase activity"/>
    <property type="evidence" value="ECO:0007669"/>
    <property type="project" value="RHEA"/>
</dbReference>
<evidence type="ECO:0000256" key="10">
    <source>
        <dbReference type="ARBA" id="ARBA00048798"/>
    </source>
</evidence>
<keyword evidence="12" id="KW-0808">Transferase</keyword>
<dbReference type="EC" id="2.6.1.42" evidence="6"/>
<protein>
    <recommendedName>
        <fullName evidence="7">Probable branched-chain-amino-acid aminotransferase</fullName>
        <ecNumber evidence="6">2.6.1.42</ecNumber>
    </recommendedName>
</protein>
<comment type="pathway">
    <text evidence="3">Amino-acid biosynthesis; L-valine biosynthesis; L-valine from pyruvate: step 4/4.</text>
</comment>
<dbReference type="GO" id="GO:0009082">
    <property type="term" value="P:branched-chain amino acid biosynthetic process"/>
    <property type="evidence" value="ECO:0007669"/>
    <property type="project" value="UniProtKB-KW"/>
</dbReference>
<dbReference type="PANTHER" id="PTHR42743:SF11">
    <property type="entry name" value="AMINODEOXYCHORISMATE LYASE"/>
    <property type="match status" value="1"/>
</dbReference>
<keyword evidence="8" id="KW-0100">Branched-chain amino acid biosynthesis</keyword>
<evidence type="ECO:0000256" key="11">
    <source>
        <dbReference type="ARBA" id="ARBA00049229"/>
    </source>
</evidence>
<dbReference type="InterPro" id="IPR043131">
    <property type="entry name" value="BCAT-like_N"/>
</dbReference>
<dbReference type="InterPro" id="IPR001544">
    <property type="entry name" value="Aminotrans_IV"/>
</dbReference>
<comment type="catalytic activity">
    <reaction evidence="11">
        <text>L-leucine + 2-oxoglutarate = 4-methyl-2-oxopentanoate + L-glutamate</text>
        <dbReference type="Rhea" id="RHEA:18321"/>
        <dbReference type="ChEBI" id="CHEBI:16810"/>
        <dbReference type="ChEBI" id="CHEBI:17865"/>
        <dbReference type="ChEBI" id="CHEBI:29985"/>
        <dbReference type="ChEBI" id="CHEBI:57427"/>
        <dbReference type="EC" id="2.6.1.42"/>
    </reaction>
</comment>
<dbReference type="Gene3D" id="3.20.10.10">
    <property type="entry name" value="D-amino Acid Aminotransferase, subunit A, domain 2"/>
    <property type="match status" value="1"/>
</dbReference>
<keyword evidence="12" id="KW-0032">Aminotransferase</keyword>
<evidence type="ECO:0000256" key="1">
    <source>
        <dbReference type="ARBA" id="ARBA00003109"/>
    </source>
</evidence>
<comment type="catalytic activity">
    <reaction evidence="10">
        <text>L-isoleucine + 2-oxoglutarate = (S)-3-methyl-2-oxopentanoate + L-glutamate</text>
        <dbReference type="Rhea" id="RHEA:24801"/>
        <dbReference type="ChEBI" id="CHEBI:16810"/>
        <dbReference type="ChEBI" id="CHEBI:29985"/>
        <dbReference type="ChEBI" id="CHEBI:35146"/>
        <dbReference type="ChEBI" id="CHEBI:58045"/>
        <dbReference type="EC" id="2.6.1.42"/>
    </reaction>
</comment>
<dbReference type="STRING" id="316056.RPC_0132"/>
<dbReference type="AlphaFoldDB" id="Q21D29"/>
<dbReference type="HOGENOM" id="CLU_020844_3_1_5"/>
<dbReference type="RefSeq" id="WP_011470615.1">
    <property type="nucleotide sequence ID" value="NC_007925.1"/>
</dbReference>
<comment type="pathway">
    <text evidence="2">Amino-acid biosynthesis; L-isoleucine biosynthesis; L-isoleucine from 2-oxobutanoate: step 4/4.</text>
</comment>
<dbReference type="InterPro" id="IPR050571">
    <property type="entry name" value="Class-IV_PLP-Dep_Aminotrnsfr"/>
</dbReference>
<dbReference type="EMBL" id="CP000301">
    <property type="protein sequence ID" value="ABD85707.1"/>
    <property type="molecule type" value="Genomic_DNA"/>
</dbReference>
<evidence type="ECO:0000313" key="12">
    <source>
        <dbReference type="EMBL" id="ABD85707.1"/>
    </source>
</evidence>
<dbReference type="CDD" id="cd00449">
    <property type="entry name" value="PLPDE_IV"/>
    <property type="match status" value="1"/>
</dbReference>
<dbReference type="Gene3D" id="3.30.470.10">
    <property type="match status" value="1"/>
</dbReference>
<sequence>MTELLCWIDGVVRPAESVSMSLASDASLRGISVFEGIKAYRAPHQDRYCVVSLHSHIQRLQVSCELMRLRVDSLADRVNEGISALLKAETRSEVYIRPTVYLRSGYYGTVADADLVVLARSAADHRAPLRCSIATQRHVPASAYPWGAKVGAMYAFFRLARLEAVERGADEAILLSTDGRVAETPGASIFVVRAERISTPRLEMGILPSITRLTAIEILQRRMNIEVIEEDLAPRDLCAADEVFVTGTLDEVRGVLSIDGQSIGSGETPVTNALLTTYLAACRVGDPTPPVGSAFFPGHPS</sequence>
<proteinExistence type="inferred from homology"/>
<comment type="similarity">
    <text evidence="5">Belongs to the class-IV pyridoxal-phosphate-dependent aminotransferase family.</text>
</comment>
<dbReference type="GO" id="GO:0052655">
    <property type="term" value="F:L-valine-2-oxoglutarate transaminase activity"/>
    <property type="evidence" value="ECO:0007669"/>
    <property type="project" value="RHEA"/>
</dbReference>
<dbReference type="PANTHER" id="PTHR42743">
    <property type="entry name" value="AMINO-ACID AMINOTRANSFERASE"/>
    <property type="match status" value="1"/>
</dbReference>
<dbReference type="Pfam" id="PF01063">
    <property type="entry name" value="Aminotran_4"/>
    <property type="match status" value="1"/>
</dbReference>
<name>Q21D29_RHOPB</name>
<evidence type="ECO:0000256" key="8">
    <source>
        <dbReference type="ARBA" id="ARBA00023304"/>
    </source>
</evidence>
<reference evidence="12" key="1">
    <citation type="submission" date="2006-03" db="EMBL/GenBank/DDBJ databases">
        <title>Complete sequence of Rhodopseudomonas palustris BisB18.</title>
        <authorList>
            <consortium name="US DOE Joint Genome Institute"/>
            <person name="Copeland A."/>
            <person name="Lucas S."/>
            <person name="Lapidus A."/>
            <person name="Barry K."/>
            <person name="Detter J.C."/>
            <person name="Glavina del Rio T."/>
            <person name="Hammon N."/>
            <person name="Israni S."/>
            <person name="Dalin E."/>
            <person name="Tice H."/>
            <person name="Pitluck S."/>
            <person name="Chain P."/>
            <person name="Malfatti S."/>
            <person name="Shin M."/>
            <person name="Vergez L."/>
            <person name="Schmutz J."/>
            <person name="Larimer F."/>
            <person name="Land M."/>
            <person name="Hauser L."/>
            <person name="Pelletier D.A."/>
            <person name="Kyrpides N."/>
            <person name="Anderson I."/>
            <person name="Oda Y."/>
            <person name="Harwood C.S."/>
            <person name="Richardson P."/>
        </authorList>
    </citation>
    <scope>NUCLEOTIDE SEQUENCE [LARGE SCALE GENOMIC DNA]</scope>
    <source>
        <strain evidence="12">BisB18</strain>
    </source>
</reference>
<evidence type="ECO:0000256" key="3">
    <source>
        <dbReference type="ARBA" id="ARBA00004931"/>
    </source>
</evidence>
<dbReference type="KEGG" id="rpc:RPC_0132"/>